<dbReference type="Proteomes" id="UP000325372">
    <property type="component" value="Unassembled WGS sequence"/>
</dbReference>
<comment type="caution">
    <text evidence="2">The sequence shown here is derived from an EMBL/GenBank/DDBJ whole genome shotgun (WGS) entry which is preliminary data.</text>
</comment>
<dbReference type="AlphaFoldDB" id="A0A5N0TDH9"/>
<dbReference type="EMBL" id="VYXP01000003">
    <property type="protein sequence ID" value="KAA9132748.1"/>
    <property type="molecule type" value="Genomic_DNA"/>
</dbReference>
<gene>
    <name evidence="2" type="ORF">F3N42_05920</name>
</gene>
<keyword evidence="1" id="KW-0472">Membrane</keyword>
<evidence type="ECO:0000313" key="2">
    <source>
        <dbReference type="EMBL" id="KAA9132748.1"/>
    </source>
</evidence>
<feature type="transmembrane region" description="Helical" evidence="1">
    <location>
        <begin position="36"/>
        <end position="55"/>
    </location>
</feature>
<evidence type="ECO:0000256" key="1">
    <source>
        <dbReference type="SAM" id="Phobius"/>
    </source>
</evidence>
<reference evidence="2 3" key="1">
    <citation type="submission" date="2019-09" db="EMBL/GenBank/DDBJ databases">
        <title>Wenzhouxiangella sp. Genome sequencing and assembly.</title>
        <authorList>
            <person name="Zhang R."/>
        </authorList>
    </citation>
    <scope>NUCLEOTIDE SEQUENCE [LARGE SCALE GENOMIC DNA]</scope>
    <source>
        <strain evidence="2 3">W260</strain>
    </source>
</reference>
<keyword evidence="1" id="KW-1133">Transmembrane helix</keyword>
<dbReference type="RefSeq" id="WP_150863470.1">
    <property type="nucleotide sequence ID" value="NZ_VYXP01000003.1"/>
</dbReference>
<sequence>MNGRRSLWTIFAVPLLLFVASLVGLVWALLDDGGADTVAAVAAGVSIPVLAWAWVRRGRGSVTRD</sequence>
<keyword evidence="3" id="KW-1185">Reference proteome</keyword>
<evidence type="ECO:0008006" key="4">
    <source>
        <dbReference type="Google" id="ProtNLM"/>
    </source>
</evidence>
<accession>A0A5N0TDH9</accession>
<feature type="transmembrane region" description="Helical" evidence="1">
    <location>
        <begin position="7"/>
        <end position="30"/>
    </location>
</feature>
<proteinExistence type="predicted"/>
<name>A0A5N0TDH9_9GAMM</name>
<evidence type="ECO:0000313" key="3">
    <source>
        <dbReference type="Proteomes" id="UP000325372"/>
    </source>
</evidence>
<keyword evidence="1" id="KW-0812">Transmembrane</keyword>
<organism evidence="2 3">
    <name type="scientific">Marinihelvus fidelis</name>
    <dbReference type="NCBI Taxonomy" id="2613842"/>
    <lineage>
        <taxon>Bacteria</taxon>
        <taxon>Pseudomonadati</taxon>
        <taxon>Pseudomonadota</taxon>
        <taxon>Gammaproteobacteria</taxon>
        <taxon>Chromatiales</taxon>
        <taxon>Wenzhouxiangellaceae</taxon>
        <taxon>Marinihelvus</taxon>
    </lineage>
</organism>
<protein>
    <recommendedName>
        <fullName evidence="4">DUF4175 domain-containing protein</fullName>
    </recommendedName>
</protein>